<protein>
    <submittedName>
        <fullName evidence="2">Imidazolonepropionase</fullName>
    </submittedName>
</protein>
<accession>A0A1G7ERX8</accession>
<evidence type="ECO:0000313" key="3">
    <source>
        <dbReference type="Proteomes" id="UP000199321"/>
    </source>
</evidence>
<dbReference type="EMBL" id="FNBA01000002">
    <property type="protein sequence ID" value="SDE66165.1"/>
    <property type="molecule type" value="Genomic_DNA"/>
</dbReference>
<dbReference type="AlphaFoldDB" id="A0A1G7ERX8"/>
<proteinExistence type="predicted"/>
<dbReference type="PANTHER" id="PTHR43135">
    <property type="entry name" value="ALPHA-D-RIBOSE 1-METHYLPHOSPHONATE 5-TRIPHOSPHATE DIPHOSPHATASE"/>
    <property type="match status" value="1"/>
</dbReference>
<feature type="chain" id="PRO_5011637713" evidence="1">
    <location>
        <begin position="22"/>
        <end position="429"/>
    </location>
</feature>
<keyword evidence="1" id="KW-0732">Signal</keyword>
<reference evidence="2 3" key="1">
    <citation type="submission" date="2016-10" db="EMBL/GenBank/DDBJ databases">
        <authorList>
            <person name="de Groot N.N."/>
        </authorList>
    </citation>
    <scope>NUCLEOTIDE SEQUENCE [LARGE SCALE GENOMIC DNA]</scope>
    <source>
        <strain evidence="2 3">DSM 16195</strain>
    </source>
</reference>
<dbReference type="InterPro" id="IPR011059">
    <property type="entry name" value="Metal-dep_hydrolase_composite"/>
</dbReference>
<organism evidence="2 3">
    <name type="scientific">Ulvibacter litoralis</name>
    <dbReference type="NCBI Taxonomy" id="227084"/>
    <lineage>
        <taxon>Bacteria</taxon>
        <taxon>Pseudomonadati</taxon>
        <taxon>Bacteroidota</taxon>
        <taxon>Flavobacteriia</taxon>
        <taxon>Flavobacteriales</taxon>
        <taxon>Flavobacteriaceae</taxon>
        <taxon>Ulvibacter</taxon>
    </lineage>
</organism>
<dbReference type="InterPro" id="IPR032466">
    <property type="entry name" value="Metal_Hydrolase"/>
</dbReference>
<dbReference type="SUPFAM" id="SSF51338">
    <property type="entry name" value="Composite domain of metallo-dependent hydrolases"/>
    <property type="match status" value="1"/>
</dbReference>
<name>A0A1G7ERX8_9FLAO</name>
<dbReference type="PANTHER" id="PTHR43135:SF3">
    <property type="entry name" value="ALPHA-D-RIBOSE 1-METHYLPHOSPHONATE 5-TRIPHOSPHATE DIPHOSPHATASE"/>
    <property type="match status" value="1"/>
</dbReference>
<feature type="signal peptide" evidence="1">
    <location>
        <begin position="1"/>
        <end position="21"/>
    </location>
</feature>
<dbReference type="Proteomes" id="UP000199321">
    <property type="component" value="Unassembled WGS sequence"/>
</dbReference>
<evidence type="ECO:0000313" key="2">
    <source>
        <dbReference type="EMBL" id="SDE66165.1"/>
    </source>
</evidence>
<dbReference type="RefSeq" id="WP_093142182.1">
    <property type="nucleotide sequence ID" value="NZ_BMWO01000002.1"/>
</dbReference>
<sequence>MKNLKQILVGVAFLFGIHAIAQQTPATKQTGTITITGATAHIGNGTILENSTLVFENGKITAIGNQTTPAKGRIIDAKGKHVYPGFIAPAKPLGLVEVDAVRASNDDDEIGDFIPNIRSLIAYNAESKVVESMRPNGVLLGQIAPQGGRISGTSSIVQFDAWNWEDAAVKVDDGIHLHWPSTFRRGRWWQGEPRGFLPNKDYTKDVDEVTAFYNNSKAYGKSRTETKNEAFNAMKGLFDGSQKLYVYANGEKEIIDAVTSAKESGVKEVVLVGGYEAYKIIPFLKKYNISVLVQHTHSLPKKADDDYDLPYKLPKLLVDGGLLVALENSSTSNFQTRNLPFYAGQLVAQGMEKETALQLITGNTAKILGIDASYGTLEIGKSATLFISEGDALDMRTNVLTHAFIDGRELSLETHQTELWKRYMEKYSR</sequence>
<dbReference type="GO" id="GO:0016810">
    <property type="term" value="F:hydrolase activity, acting on carbon-nitrogen (but not peptide) bonds"/>
    <property type="evidence" value="ECO:0007669"/>
    <property type="project" value="InterPro"/>
</dbReference>
<keyword evidence="3" id="KW-1185">Reference proteome</keyword>
<dbReference type="InterPro" id="IPR051781">
    <property type="entry name" value="Metallo-dep_Hydrolase"/>
</dbReference>
<dbReference type="STRING" id="227084.SAMN05421855_102104"/>
<dbReference type="SUPFAM" id="SSF51556">
    <property type="entry name" value="Metallo-dependent hydrolases"/>
    <property type="match status" value="1"/>
</dbReference>
<dbReference type="OrthoDB" id="783596at2"/>
<evidence type="ECO:0000256" key="1">
    <source>
        <dbReference type="SAM" id="SignalP"/>
    </source>
</evidence>
<gene>
    <name evidence="2" type="ORF">SAMN05421855_102104</name>
</gene>
<dbReference type="Gene3D" id="3.20.20.140">
    <property type="entry name" value="Metal-dependent hydrolases"/>
    <property type="match status" value="2"/>
</dbReference>